<evidence type="ECO:0000256" key="1">
    <source>
        <dbReference type="ARBA" id="ARBA00023002"/>
    </source>
</evidence>
<dbReference type="SUPFAM" id="SSF48179">
    <property type="entry name" value="6-phosphogluconate dehydrogenase C-terminal domain-like"/>
    <property type="match status" value="1"/>
</dbReference>
<dbReference type="InterPro" id="IPR006115">
    <property type="entry name" value="6PGDH_NADP-bd"/>
</dbReference>
<evidence type="ECO:0000259" key="4">
    <source>
        <dbReference type="Pfam" id="PF03446"/>
    </source>
</evidence>
<dbReference type="InterPro" id="IPR015815">
    <property type="entry name" value="HIBADH-related"/>
</dbReference>
<dbReference type="InterPro" id="IPR036291">
    <property type="entry name" value="NAD(P)-bd_dom_sf"/>
</dbReference>
<evidence type="ECO:0000256" key="3">
    <source>
        <dbReference type="PIRSR" id="PIRSR000103-1"/>
    </source>
</evidence>
<dbReference type="PANTHER" id="PTHR43060">
    <property type="entry name" value="3-HYDROXYISOBUTYRATE DEHYDROGENASE-LIKE 1, MITOCHONDRIAL-RELATED"/>
    <property type="match status" value="1"/>
</dbReference>
<gene>
    <name evidence="6" type="ORF">HOP60_08915</name>
    <name evidence="7" type="ORF">HOP61_11210</name>
</gene>
<keyword evidence="8" id="KW-1185">Reference proteome</keyword>
<evidence type="ECO:0000259" key="5">
    <source>
        <dbReference type="Pfam" id="PF14833"/>
    </source>
</evidence>
<dbReference type="RefSeq" id="WP_234239475.1">
    <property type="nucleotide sequence ID" value="NZ_JABFTQ010000004.1"/>
</dbReference>
<evidence type="ECO:0000313" key="8">
    <source>
        <dbReference type="Proteomes" id="UP001320154"/>
    </source>
</evidence>
<dbReference type="SUPFAM" id="SSF51735">
    <property type="entry name" value="NAD(P)-binding Rossmann-fold domains"/>
    <property type="match status" value="1"/>
</dbReference>
<dbReference type="PIRSF" id="PIRSF000103">
    <property type="entry name" value="HIBADH"/>
    <property type="match status" value="1"/>
</dbReference>
<dbReference type="InterPro" id="IPR008927">
    <property type="entry name" value="6-PGluconate_DH-like_C_sf"/>
</dbReference>
<accession>A0AAW4YVH9</accession>
<dbReference type="AlphaFoldDB" id="A0AAW4YVH9"/>
<evidence type="ECO:0000313" key="6">
    <source>
        <dbReference type="EMBL" id="MCE8046856.1"/>
    </source>
</evidence>
<dbReference type="InterPro" id="IPR029154">
    <property type="entry name" value="HIBADH-like_NADP-bd"/>
</dbReference>
<sequence length="298" mass="30816">MSDTQSKQRVGMIGIGLMGHGIATNVQRAGWPLAFLEHPGNQPVAALLENGAQAFATGAELARHADVIILCVTGSPQVEEVLLREDGVLQGLRPGSVIIDCSTAIPSSTLRIAEAVAEAGGRFLDAPMTRTPKEAAEGRLNLLVGGDAELFAAQRPLLESFAENITHAGPVGAGHQLKLLHNFVSVGFSTVLAEAAACAERGGIDPHVFVDVLAKGGGAGTVLERLRPYIQERDTSGFRFSIANAHKDLGYYLAMAGDLGAAKVAAAGIDEVLGQAEAAGHAQATLPELIGLLGSHDA</sequence>
<keyword evidence="2" id="KW-0520">NAD</keyword>
<reference evidence="7 8" key="2">
    <citation type="journal article" date="2021" name="Front. Microbiol.">
        <title>Aerobic Denitrification and Heterotrophic Sulfur Oxidation in the Genus Halomonas Revealed by Six Novel Species Characterizations and Genome-Based Analysis.</title>
        <authorList>
            <person name="Wang L."/>
            <person name="Shao Z."/>
        </authorList>
    </citation>
    <scope>NUCLEOTIDE SEQUENCE</scope>
    <source>
        <strain evidence="6 8">MCCC 1A05748</strain>
        <strain evidence="7">MCCC 1A05776</strain>
    </source>
</reference>
<feature type="active site" evidence="3">
    <location>
        <position position="178"/>
    </location>
</feature>
<dbReference type="Pfam" id="PF03446">
    <property type="entry name" value="NAD_binding_2"/>
    <property type="match status" value="1"/>
</dbReference>
<organism evidence="7 9">
    <name type="scientific">Billgrantia desiderata</name>
    <dbReference type="NCBI Taxonomy" id="52021"/>
    <lineage>
        <taxon>Bacteria</taxon>
        <taxon>Pseudomonadati</taxon>
        <taxon>Pseudomonadota</taxon>
        <taxon>Gammaproteobacteria</taxon>
        <taxon>Oceanospirillales</taxon>
        <taxon>Halomonadaceae</taxon>
        <taxon>Billgrantia</taxon>
    </lineage>
</organism>
<name>A0AAW4YVH9_9GAMM</name>
<dbReference type="GO" id="GO:0050661">
    <property type="term" value="F:NADP binding"/>
    <property type="evidence" value="ECO:0007669"/>
    <property type="project" value="InterPro"/>
</dbReference>
<proteinExistence type="predicted"/>
<evidence type="ECO:0000313" key="9">
    <source>
        <dbReference type="Proteomes" id="UP001320178"/>
    </source>
</evidence>
<dbReference type="InterPro" id="IPR013328">
    <property type="entry name" value="6PGD_dom2"/>
</dbReference>
<keyword evidence="1" id="KW-0560">Oxidoreductase</keyword>
<feature type="domain" description="6-phosphogluconate dehydrogenase NADP-binding" evidence="4">
    <location>
        <begin position="9"/>
        <end position="169"/>
    </location>
</feature>
<dbReference type="Proteomes" id="UP001320178">
    <property type="component" value="Unassembled WGS sequence"/>
</dbReference>
<dbReference type="PANTHER" id="PTHR43060:SF15">
    <property type="entry name" value="3-HYDROXYISOBUTYRATE DEHYDROGENASE-LIKE 1, MITOCHONDRIAL-RELATED"/>
    <property type="match status" value="1"/>
</dbReference>
<comment type="caution">
    <text evidence="7">The sequence shown here is derived from an EMBL/GenBank/DDBJ whole genome shotgun (WGS) entry which is preliminary data.</text>
</comment>
<dbReference type="Proteomes" id="UP001320154">
    <property type="component" value="Unassembled WGS sequence"/>
</dbReference>
<dbReference type="EMBL" id="JABFTQ010000004">
    <property type="protein sequence ID" value="MCE8046856.1"/>
    <property type="molecule type" value="Genomic_DNA"/>
</dbReference>
<dbReference type="EMBL" id="JABFTS010000003">
    <property type="protein sequence ID" value="MCE8051865.1"/>
    <property type="molecule type" value="Genomic_DNA"/>
</dbReference>
<protein>
    <submittedName>
        <fullName evidence="7">NAD(P)-dependent oxidoreductase</fullName>
    </submittedName>
</protein>
<feature type="domain" description="3-hydroxyisobutyrate dehydrogenase-like NAD-binding" evidence="5">
    <location>
        <begin position="172"/>
        <end position="291"/>
    </location>
</feature>
<evidence type="ECO:0000313" key="7">
    <source>
        <dbReference type="EMBL" id="MCE8051865.1"/>
    </source>
</evidence>
<dbReference type="Pfam" id="PF14833">
    <property type="entry name" value="NAD_binding_11"/>
    <property type="match status" value="1"/>
</dbReference>
<dbReference type="Gene3D" id="3.40.50.720">
    <property type="entry name" value="NAD(P)-binding Rossmann-like Domain"/>
    <property type="match status" value="1"/>
</dbReference>
<evidence type="ECO:0000256" key="2">
    <source>
        <dbReference type="ARBA" id="ARBA00023027"/>
    </source>
</evidence>
<dbReference type="GO" id="GO:0051287">
    <property type="term" value="F:NAD binding"/>
    <property type="evidence" value="ECO:0007669"/>
    <property type="project" value="InterPro"/>
</dbReference>
<reference evidence="7" key="1">
    <citation type="submission" date="2020-05" db="EMBL/GenBank/DDBJ databases">
        <authorList>
            <person name="Wang L."/>
            <person name="Shao Z."/>
        </authorList>
    </citation>
    <scope>NUCLEOTIDE SEQUENCE</scope>
    <source>
        <strain evidence="6">MCCC 1A05748</strain>
        <strain evidence="7">MCCC 1A05776</strain>
    </source>
</reference>
<dbReference type="Gene3D" id="1.10.1040.10">
    <property type="entry name" value="N-(1-d-carboxylethyl)-l-norvaline Dehydrogenase, domain 2"/>
    <property type="match status" value="1"/>
</dbReference>
<dbReference type="GO" id="GO:0016491">
    <property type="term" value="F:oxidoreductase activity"/>
    <property type="evidence" value="ECO:0007669"/>
    <property type="project" value="UniProtKB-KW"/>
</dbReference>